<dbReference type="OMA" id="ALSHENC"/>
<dbReference type="STRING" id="61819.ENSACIP00000011368"/>
<evidence type="ECO:0000313" key="4">
    <source>
        <dbReference type="Proteomes" id="UP000261340"/>
    </source>
</evidence>
<proteinExistence type="predicted"/>
<dbReference type="SUPFAM" id="SSF52047">
    <property type="entry name" value="RNI-like"/>
    <property type="match status" value="1"/>
</dbReference>
<evidence type="ECO:0000256" key="1">
    <source>
        <dbReference type="ARBA" id="ARBA00022614"/>
    </source>
</evidence>
<keyword evidence="2" id="KW-0677">Repeat</keyword>
<reference evidence="3" key="1">
    <citation type="submission" date="2025-08" db="UniProtKB">
        <authorList>
            <consortium name="Ensembl"/>
        </authorList>
    </citation>
    <scope>IDENTIFICATION</scope>
</reference>
<dbReference type="Ensembl" id="ENSACIT00000011689.1">
    <property type="protein sequence ID" value="ENSACIP00000011368.1"/>
    <property type="gene ID" value="ENSACIG00000008872.1"/>
</dbReference>
<reference evidence="3" key="2">
    <citation type="submission" date="2025-09" db="UniProtKB">
        <authorList>
            <consortium name="Ensembl"/>
        </authorList>
    </citation>
    <scope>IDENTIFICATION</scope>
</reference>
<dbReference type="PANTHER" id="PTHR24106">
    <property type="entry name" value="NACHT, LRR AND CARD DOMAINS-CONTAINING"/>
    <property type="match status" value="1"/>
</dbReference>
<dbReference type="SMART" id="SM00368">
    <property type="entry name" value="LRR_RI"/>
    <property type="match status" value="9"/>
</dbReference>
<accession>A0A3Q0RNF3</accession>
<dbReference type="Gene3D" id="3.80.10.10">
    <property type="entry name" value="Ribonuclease Inhibitor"/>
    <property type="match status" value="3"/>
</dbReference>
<dbReference type="AlphaFoldDB" id="A0A3Q0RNF3"/>
<dbReference type="InterPro" id="IPR032675">
    <property type="entry name" value="LRR_dom_sf"/>
</dbReference>
<keyword evidence="1" id="KW-0433">Leucine-rich repeat</keyword>
<dbReference type="InterPro" id="IPR001611">
    <property type="entry name" value="Leu-rich_rpt"/>
</dbReference>
<sequence length="400" mass="44715">MCYHRFPYCDLSETHYEIVASALNSNPSHLTELDLSLNDLQDSEVKQLFAALASPNSHLSGLSVTFISMFYSFFRLKLCNLSEISCTALVSALKSNPSHLQHLDLSFNNLYDSGVKQLCCFMERPHCRLETLNLENCRLSEISCAALVSALKSNPSHLKHLDLSRNKLQDSGVKQLCGFLESPHCRLETLSLVFCSLSEISCATLVCALKSNPSLLKHLDLGRNKLQDSGVKQLCGFLESPHCRLETLRMRGCRLSEISCASLVSALKSNPSHLKHLDLSRNKLHDSGTRQLCSFLESPHCSLDTLRSLHLQCIYTEKTSCSALASALKSNPSHLKHLNLSGNNLQNSHVMQLSDLVKSSHCTLEDLRLVVNWRQRSGVSYKPSAYSLTTFFSKGVRREW</sequence>
<evidence type="ECO:0000256" key="2">
    <source>
        <dbReference type="ARBA" id="ARBA00022737"/>
    </source>
</evidence>
<dbReference type="Proteomes" id="UP000261340">
    <property type="component" value="Unplaced"/>
</dbReference>
<keyword evidence="4" id="KW-1185">Reference proteome</keyword>
<dbReference type="InterPro" id="IPR051261">
    <property type="entry name" value="NLR"/>
</dbReference>
<organism evidence="3 4">
    <name type="scientific">Amphilophus citrinellus</name>
    <name type="common">Midas cichlid</name>
    <name type="synonym">Cichlasoma citrinellum</name>
    <dbReference type="NCBI Taxonomy" id="61819"/>
    <lineage>
        <taxon>Eukaryota</taxon>
        <taxon>Metazoa</taxon>
        <taxon>Chordata</taxon>
        <taxon>Craniata</taxon>
        <taxon>Vertebrata</taxon>
        <taxon>Euteleostomi</taxon>
        <taxon>Actinopterygii</taxon>
        <taxon>Neopterygii</taxon>
        <taxon>Teleostei</taxon>
        <taxon>Neoteleostei</taxon>
        <taxon>Acanthomorphata</taxon>
        <taxon>Ovalentaria</taxon>
        <taxon>Cichlomorphae</taxon>
        <taxon>Cichliformes</taxon>
        <taxon>Cichlidae</taxon>
        <taxon>New World cichlids</taxon>
        <taxon>Cichlasomatinae</taxon>
        <taxon>Heroini</taxon>
        <taxon>Amphilophus</taxon>
    </lineage>
</organism>
<name>A0A3Q0RNF3_AMPCI</name>
<protein>
    <recommendedName>
        <fullName evidence="5">NACHT LRR and PYD domain-containing protein</fullName>
    </recommendedName>
</protein>
<evidence type="ECO:0000313" key="3">
    <source>
        <dbReference type="Ensembl" id="ENSACIP00000011368.1"/>
    </source>
</evidence>
<dbReference type="GeneTree" id="ENSGT01150000286911"/>
<dbReference type="Pfam" id="PF00560">
    <property type="entry name" value="LRR_1"/>
    <property type="match status" value="1"/>
</dbReference>
<evidence type="ECO:0008006" key="5">
    <source>
        <dbReference type="Google" id="ProtNLM"/>
    </source>
</evidence>
<dbReference type="Pfam" id="PF13516">
    <property type="entry name" value="LRR_6"/>
    <property type="match status" value="6"/>
</dbReference>